<dbReference type="PROSITE" id="PS51399">
    <property type="entry name" value="SEP"/>
    <property type="match status" value="1"/>
</dbReference>
<accession>A0A1A8EPI4</accession>
<proteinExistence type="predicted"/>
<dbReference type="CDD" id="cd17077">
    <property type="entry name" value="UBX_UBXN11"/>
    <property type="match status" value="1"/>
</dbReference>
<dbReference type="Gene3D" id="3.10.20.90">
    <property type="entry name" value="Phosphatidylinositol 3-kinase Catalytic Subunit, Chain A, domain 1"/>
    <property type="match status" value="1"/>
</dbReference>
<dbReference type="PANTHER" id="PTHR23333">
    <property type="entry name" value="UBX DOMAIN CONTAINING PROTEIN"/>
    <property type="match status" value="1"/>
</dbReference>
<evidence type="ECO:0000259" key="13">
    <source>
        <dbReference type="PROSITE" id="PS50053"/>
    </source>
</evidence>
<keyword evidence="12" id="KW-0472">Membrane</keyword>
<feature type="transmembrane region" description="Helical" evidence="12">
    <location>
        <begin position="164"/>
        <end position="181"/>
    </location>
</feature>
<feature type="compositionally biased region" description="Basic and acidic residues" evidence="11">
    <location>
        <begin position="289"/>
        <end position="304"/>
    </location>
</feature>
<feature type="domain" description="Ubiquitin-like" evidence="13">
    <location>
        <begin position="339"/>
        <end position="418"/>
    </location>
</feature>
<keyword evidence="12" id="KW-1133">Transmembrane helix</keyword>
<feature type="compositionally biased region" description="Basic and acidic residues" evidence="11">
    <location>
        <begin position="311"/>
        <end position="323"/>
    </location>
</feature>
<evidence type="ECO:0000256" key="7">
    <source>
        <dbReference type="ARBA" id="ARBA00073759"/>
    </source>
</evidence>
<feature type="coiled-coil region" evidence="10">
    <location>
        <begin position="114"/>
        <end position="155"/>
    </location>
</feature>
<reference evidence="15" key="1">
    <citation type="submission" date="2016-05" db="EMBL/GenBank/DDBJ databases">
        <authorList>
            <person name="Lavstsen T."/>
            <person name="Jespersen J.S."/>
        </authorList>
    </citation>
    <scope>NUCLEOTIDE SEQUENCE</scope>
    <source>
        <tissue evidence="15">Brain</tissue>
    </source>
</reference>
<dbReference type="InterPro" id="IPR036241">
    <property type="entry name" value="NSFL1C_SEP_dom_sf"/>
</dbReference>
<dbReference type="SUPFAM" id="SSF102848">
    <property type="entry name" value="NSFL1 (p97 ATPase) cofactor p47, SEP domain"/>
    <property type="match status" value="1"/>
</dbReference>
<dbReference type="InterPro" id="IPR001012">
    <property type="entry name" value="UBX_dom"/>
</dbReference>
<dbReference type="Pfam" id="PF00789">
    <property type="entry name" value="UBX"/>
    <property type="match status" value="1"/>
</dbReference>
<feature type="region of interest" description="Disordered" evidence="11">
    <location>
        <begin position="286"/>
        <end position="326"/>
    </location>
</feature>
<dbReference type="AlphaFoldDB" id="A0A1A8EPI4"/>
<dbReference type="FunFam" id="3.30.420.210:FF:000003">
    <property type="entry name" value="UBX domain protein 11"/>
    <property type="match status" value="1"/>
</dbReference>
<comment type="subcellular location">
    <subcellularLocation>
        <location evidence="1">Cytoplasm</location>
        <location evidence="1">Cytoskeleton</location>
    </subcellularLocation>
</comment>
<evidence type="ECO:0000256" key="8">
    <source>
        <dbReference type="ARBA" id="ARBA00075811"/>
    </source>
</evidence>
<dbReference type="GO" id="GO:0043161">
    <property type="term" value="P:proteasome-mediated ubiquitin-dependent protein catabolic process"/>
    <property type="evidence" value="ECO:0007669"/>
    <property type="project" value="TreeGrafter"/>
</dbReference>
<sequence>RFLGDHAHCDAVRFIVHIPEASRKVLIQTIQVLHRPEPARFLQGGPAVPEELSGRSARGSAGGSTGSPAHIPQSSVNEQGVQQKVPFKRNLLKEIHAELTADESRAPPSNFELMAAMMHRITLLEKTVESQEEEIRNEEKLMSALEKRLRTQKGAGTFMHHHRLVLSVLFCVVLTVLHVSFNMNFDLVLQKMQDLNVLTGEGQCFIHKTAKLSKKDPVPLKLYRNDIEMFDGPFRSFQEQSTQRCMQDLVDGCFPSELQQRFPDGVPFEDEPFTRRKMKNLQMQSAFSHQEEADHRSVPEKAAKDGGQSRCGDRHQEFSEGDCRGQTLSCKRTSPKAVITLKVKSEDEDQTFVVKMWLSETVGHLRSYLDQHREPNGSGYDIISMHPPRVYSDDDMMIQSCGLSANSTVLLRRRKLTGLQR</sequence>
<keyword evidence="12" id="KW-0812">Transmembrane</keyword>
<evidence type="ECO:0000256" key="9">
    <source>
        <dbReference type="ARBA" id="ARBA00081109"/>
    </source>
</evidence>
<evidence type="ECO:0000256" key="6">
    <source>
        <dbReference type="ARBA" id="ARBA00062345"/>
    </source>
</evidence>
<dbReference type="PROSITE" id="PS50053">
    <property type="entry name" value="UBIQUITIN_2"/>
    <property type="match status" value="1"/>
</dbReference>
<evidence type="ECO:0000256" key="1">
    <source>
        <dbReference type="ARBA" id="ARBA00004245"/>
    </source>
</evidence>
<keyword evidence="3 10" id="KW-0175">Coiled coil</keyword>
<dbReference type="GO" id="GO:0005856">
    <property type="term" value="C:cytoskeleton"/>
    <property type="evidence" value="ECO:0007669"/>
    <property type="project" value="UniProtKB-SubCell"/>
</dbReference>
<dbReference type="InterPro" id="IPR000626">
    <property type="entry name" value="Ubiquitin-like_dom"/>
</dbReference>
<feature type="region of interest" description="Disordered" evidence="11">
    <location>
        <begin position="41"/>
        <end position="80"/>
    </location>
</feature>
<evidence type="ECO:0000256" key="2">
    <source>
        <dbReference type="ARBA" id="ARBA00022490"/>
    </source>
</evidence>
<comment type="subunit">
    <text evidence="6">Interacts with GNA12, GNA13, RND1, RND2 and RND3.</text>
</comment>
<evidence type="ECO:0000259" key="14">
    <source>
        <dbReference type="PROSITE" id="PS51399"/>
    </source>
</evidence>
<evidence type="ECO:0000256" key="12">
    <source>
        <dbReference type="SAM" id="Phobius"/>
    </source>
</evidence>
<keyword evidence="2" id="KW-0963">Cytoplasm</keyword>
<dbReference type="Gene3D" id="3.30.420.210">
    <property type="entry name" value="SEP domain"/>
    <property type="match status" value="1"/>
</dbReference>
<dbReference type="SUPFAM" id="SSF54236">
    <property type="entry name" value="Ubiquitin-like"/>
    <property type="match status" value="1"/>
</dbReference>
<dbReference type="InterPro" id="IPR012989">
    <property type="entry name" value="SEP_domain"/>
</dbReference>
<evidence type="ECO:0000256" key="10">
    <source>
        <dbReference type="SAM" id="Coils"/>
    </source>
</evidence>
<evidence type="ECO:0000313" key="15">
    <source>
        <dbReference type="EMBL" id="SBQ48782.1"/>
    </source>
</evidence>
<evidence type="ECO:0000256" key="3">
    <source>
        <dbReference type="ARBA" id="ARBA00023054"/>
    </source>
</evidence>
<organism evidence="15">
    <name type="scientific">Nothobranchius korthausae</name>
    <dbReference type="NCBI Taxonomy" id="1143690"/>
    <lineage>
        <taxon>Eukaryota</taxon>
        <taxon>Metazoa</taxon>
        <taxon>Chordata</taxon>
        <taxon>Craniata</taxon>
        <taxon>Vertebrata</taxon>
        <taxon>Euteleostomi</taxon>
        <taxon>Actinopterygii</taxon>
        <taxon>Neopterygii</taxon>
        <taxon>Teleostei</taxon>
        <taxon>Neoteleostei</taxon>
        <taxon>Acanthomorphata</taxon>
        <taxon>Ovalentaria</taxon>
        <taxon>Atherinomorphae</taxon>
        <taxon>Cyprinodontiformes</taxon>
        <taxon>Nothobranchiidae</taxon>
        <taxon>Nothobranchius</taxon>
    </lineage>
</organism>
<feature type="domain" description="SEP" evidence="14">
    <location>
        <begin position="215"/>
        <end position="283"/>
    </location>
</feature>
<name>A0A1A8EPI4_9TELE</name>
<keyword evidence="4" id="KW-0206">Cytoskeleton</keyword>
<dbReference type="InterPro" id="IPR029071">
    <property type="entry name" value="Ubiquitin-like_domsf"/>
</dbReference>
<feature type="non-terminal residue" evidence="15">
    <location>
        <position position="1"/>
    </location>
</feature>
<reference evidence="15" key="2">
    <citation type="submission" date="2016-06" db="EMBL/GenBank/DDBJ databases">
        <title>The genome of a short-lived fish provides insights into sex chromosome evolution and the genetic control of aging.</title>
        <authorList>
            <person name="Reichwald K."/>
            <person name="Felder M."/>
            <person name="Petzold A."/>
            <person name="Koch P."/>
            <person name="Groth M."/>
            <person name="Platzer M."/>
        </authorList>
    </citation>
    <scope>NUCLEOTIDE SEQUENCE</scope>
    <source>
        <tissue evidence="15">Brain</tissue>
    </source>
</reference>
<evidence type="ECO:0000256" key="11">
    <source>
        <dbReference type="SAM" id="MobiDB-lite"/>
    </source>
</evidence>
<dbReference type="PANTHER" id="PTHR23333:SF4">
    <property type="entry name" value="UBX DOMAIN-CONTAINING PROTEIN 11"/>
    <property type="match status" value="1"/>
</dbReference>
<dbReference type="EMBL" id="HAEB01002255">
    <property type="protein sequence ID" value="SBQ48782.1"/>
    <property type="molecule type" value="Transcribed_RNA"/>
</dbReference>
<dbReference type="GO" id="GO:0043130">
    <property type="term" value="F:ubiquitin binding"/>
    <property type="evidence" value="ECO:0007669"/>
    <property type="project" value="TreeGrafter"/>
</dbReference>
<comment type="function">
    <text evidence="5">May be involved in the reorganization of actin cytoskeleton mediated by RND1, RND2 and RND3. Promotes RHOA activation mediated by GNA12 and GNA13.</text>
</comment>
<evidence type="ECO:0000256" key="5">
    <source>
        <dbReference type="ARBA" id="ARBA00059434"/>
    </source>
</evidence>
<evidence type="ECO:0000256" key="4">
    <source>
        <dbReference type="ARBA" id="ARBA00023212"/>
    </source>
</evidence>
<dbReference type="Pfam" id="PF08059">
    <property type="entry name" value="SEP"/>
    <property type="match status" value="1"/>
</dbReference>
<protein>
    <recommendedName>
        <fullName evidence="7">UBX domain-containing protein 11</fullName>
    </recommendedName>
    <alternativeName>
        <fullName evidence="9">Socius</fullName>
    </alternativeName>
    <alternativeName>
        <fullName evidence="8">UBX domain-containing protein 5</fullName>
    </alternativeName>
</protein>
<gene>
    <name evidence="15" type="primary">UBXN11</name>
</gene>